<keyword evidence="3" id="KW-1185">Reference proteome</keyword>
<dbReference type="EMBL" id="SWBM01000001">
    <property type="protein sequence ID" value="TKC19616.1"/>
    <property type="molecule type" value="Genomic_DNA"/>
</dbReference>
<dbReference type="AlphaFoldDB" id="A0A4U1DDZ1"/>
<organism evidence="2 3">
    <name type="scientific">Robertmurraya kyonggiensis</name>
    <dbReference type="NCBI Taxonomy" id="1037680"/>
    <lineage>
        <taxon>Bacteria</taxon>
        <taxon>Bacillati</taxon>
        <taxon>Bacillota</taxon>
        <taxon>Bacilli</taxon>
        <taxon>Bacillales</taxon>
        <taxon>Bacillaceae</taxon>
        <taxon>Robertmurraya</taxon>
    </lineage>
</organism>
<evidence type="ECO:0000313" key="2">
    <source>
        <dbReference type="EMBL" id="TKC19616.1"/>
    </source>
</evidence>
<comment type="caution">
    <text evidence="2">The sequence shown here is derived from an EMBL/GenBank/DDBJ whole genome shotgun (WGS) entry which is preliminary data.</text>
</comment>
<feature type="signal peptide" evidence="1">
    <location>
        <begin position="1"/>
        <end position="19"/>
    </location>
</feature>
<feature type="chain" id="PRO_5038886469" evidence="1">
    <location>
        <begin position="20"/>
        <end position="141"/>
    </location>
</feature>
<sequence length="141" mass="16399">MKKKTLIFFLLVSIFTLNAQFIFAEAKDGEEPWRKYPDNSAKNFKDPDAFYDSLDKKLYVEFENAKLNIREITNFKDINKVLSKADKYGWTRSSGVGYHPKRQVYVFVTVSEDGKKMLTAEFDAETQSLISSSSNFERKRP</sequence>
<protein>
    <submittedName>
        <fullName evidence="2">Uncharacterized protein</fullName>
    </submittedName>
</protein>
<dbReference type="Proteomes" id="UP000307756">
    <property type="component" value="Unassembled WGS sequence"/>
</dbReference>
<dbReference type="RefSeq" id="WP_136830521.1">
    <property type="nucleotide sequence ID" value="NZ_SWBM01000001.1"/>
</dbReference>
<dbReference type="OrthoDB" id="2884299at2"/>
<evidence type="ECO:0000256" key="1">
    <source>
        <dbReference type="SAM" id="SignalP"/>
    </source>
</evidence>
<name>A0A4U1DDZ1_9BACI</name>
<reference evidence="2 3" key="1">
    <citation type="journal article" date="2011" name="J. Microbiol.">
        <title>Bacillus kyonggiensis sp. nov., isolated from soil of a lettuce field.</title>
        <authorList>
            <person name="Dong K."/>
            <person name="Lee S."/>
        </authorList>
    </citation>
    <scope>NUCLEOTIDE SEQUENCE [LARGE SCALE GENOMIC DNA]</scope>
    <source>
        <strain evidence="2 3">NB22</strain>
    </source>
</reference>
<proteinExistence type="predicted"/>
<keyword evidence="1" id="KW-0732">Signal</keyword>
<gene>
    <name evidence="2" type="ORF">FA727_08790</name>
</gene>
<evidence type="ECO:0000313" key="3">
    <source>
        <dbReference type="Proteomes" id="UP000307756"/>
    </source>
</evidence>
<accession>A0A4U1DDZ1</accession>